<accession>A0A7C9AIS3</accession>
<reference evidence="1" key="1">
    <citation type="journal article" date="2013" name="J. Plant Res.">
        <title>Effect of fungi and light on seed germination of three Opuntia species from semiarid lands of central Mexico.</title>
        <authorList>
            <person name="Delgado-Sanchez P."/>
            <person name="Jimenez-Bremont J.F."/>
            <person name="Guerrero-Gonzalez Mde L."/>
            <person name="Flores J."/>
        </authorList>
    </citation>
    <scope>NUCLEOTIDE SEQUENCE</scope>
    <source>
        <tissue evidence="1">Cladode</tissue>
    </source>
</reference>
<dbReference type="EMBL" id="GISG01232414">
    <property type="protein sequence ID" value="MBA4666695.1"/>
    <property type="molecule type" value="Transcribed_RNA"/>
</dbReference>
<organism evidence="1">
    <name type="scientific">Opuntia streptacantha</name>
    <name type="common">Prickly pear cactus</name>
    <name type="synonym">Opuntia cardona</name>
    <dbReference type="NCBI Taxonomy" id="393608"/>
    <lineage>
        <taxon>Eukaryota</taxon>
        <taxon>Viridiplantae</taxon>
        <taxon>Streptophyta</taxon>
        <taxon>Embryophyta</taxon>
        <taxon>Tracheophyta</taxon>
        <taxon>Spermatophyta</taxon>
        <taxon>Magnoliopsida</taxon>
        <taxon>eudicotyledons</taxon>
        <taxon>Gunneridae</taxon>
        <taxon>Pentapetalae</taxon>
        <taxon>Caryophyllales</taxon>
        <taxon>Cactineae</taxon>
        <taxon>Cactaceae</taxon>
        <taxon>Opuntioideae</taxon>
        <taxon>Opuntia</taxon>
    </lineage>
</organism>
<dbReference type="AlphaFoldDB" id="A0A7C9AIS3"/>
<name>A0A7C9AIS3_OPUST</name>
<dbReference type="EMBL" id="GISG01232415">
    <property type="protein sequence ID" value="MBA4666696.1"/>
    <property type="molecule type" value="Transcribed_RNA"/>
</dbReference>
<sequence>MHLLLRRQCNQGQPTKVYVPEPSSRLVRGQALRPSQESNHTILPFHDDKMPYQEEEEEAEGGDLPCSILLSAAVHFWRGVAPQKHPQVASLGQTNWTTPP</sequence>
<reference evidence="1" key="2">
    <citation type="submission" date="2020-07" db="EMBL/GenBank/DDBJ databases">
        <authorList>
            <person name="Vera ALvarez R."/>
            <person name="Arias-Moreno D.M."/>
            <person name="Jimenez-Jacinto V."/>
            <person name="Jimenez-Bremont J.F."/>
            <person name="Swaminathan K."/>
            <person name="Moose S.P."/>
            <person name="Guerrero-Gonzalez M.L."/>
            <person name="Marino-Ramirez L."/>
            <person name="Landsman D."/>
            <person name="Rodriguez-Kessler M."/>
            <person name="Delgado-Sanchez P."/>
        </authorList>
    </citation>
    <scope>NUCLEOTIDE SEQUENCE</scope>
    <source>
        <tissue evidence="1">Cladode</tissue>
    </source>
</reference>
<evidence type="ECO:0000313" key="1">
    <source>
        <dbReference type="EMBL" id="MBA4666695.1"/>
    </source>
</evidence>
<proteinExistence type="predicted"/>
<protein>
    <submittedName>
        <fullName evidence="1">Uncharacterized protein</fullName>
    </submittedName>
</protein>